<comment type="catalytic activity">
    <reaction evidence="8 10">
        <text>dITP + H2O = dIMP + diphosphate + H(+)</text>
        <dbReference type="Rhea" id="RHEA:28342"/>
        <dbReference type="ChEBI" id="CHEBI:15377"/>
        <dbReference type="ChEBI" id="CHEBI:15378"/>
        <dbReference type="ChEBI" id="CHEBI:33019"/>
        <dbReference type="ChEBI" id="CHEBI:61194"/>
        <dbReference type="ChEBI" id="CHEBI:61382"/>
        <dbReference type="EC" id="3.6.1.66"/>
    </reaction>
</comment>
<protein>
    <recommendedName>
        <fullName evidence="10">dITP/XTP pyrophosphatase</fullName>
        <ecNumber evidence="10">3.6.1.66</ecNumber>
    </recommendedName>
    <alternativeName>
        <fullName evidence="10">Non-canonical purine NTP pyrophosphatase</fullName>
    </alternativeName>
    <alternativeName>
        <fullName evidence="10">Non-standard purine NTP pyrophosphatase</fullName>
    </alternativeName>
    <alternativeName>
        <fullName evidence="10">Nucleoside-triphosphate diphosphatase</fullName>
    </alternativeName>
    <alternativeName>
        <fullName evidence="10">Nucleoside-triphosphate pyrophosphatase</fullName>
        <shortName evidence="10">NTPase</shortName>
    </alternativeName>
</protein>
<reference evidence="11 12" key="1">
    <citation type="journal article" date="2016" name="Genome Announc.">
        <title>First Complete Genome Sequence of a Subdivision 6 Acidobacterium Strain.</title>
        <authorList>
            <person name="Huang S."/>
            <person name="Vieira S."/>
            <person name="Bunk B."/>
            <person name="Riedel T."/>
            <person name="Sproer C."/>
            <person name="Overmann J."/>
        </authorList>
    </citation>
    <scope>NUCLEOTIDE SEQUENCE [LARGE SCALE GENOMIC DNA]</scope>
    <source>
        <strain evidence="12">DSM 100886 HEG_-6_39</strain>
    </source>
</reference>
<dbReference type="InterPro" id="IPR029001">
    <property type="entry name" value="ITPase-like_fam"/>
</dbReference>
<feature type="active site" description="Proton acceptor" evidence="10">
    <location>
        <position position="74"/>
    </location>
</feature>
<evidence type="ECO:0000256" key="9">
    <source>
        <dbReference type="ARBA" id="ARBA00052017"/>
    </source>
</evidence>
<comment type="function">
    <text evidence="10">Pyrophosphatase that catalyzes the hydrolysis of nucleoside triphosphates to their monophosphate derivatives, with a high preference for the non-canonical purine nucleotides XTP (xanthosine triphosphate), dITP (deoxyinosine triphosphate) and ITP. Seems to function as a house-cleaning enzyme that removes non-canonical purine nucleotides from the nucleotide pool, thus preventing their incorporation into DNA/RNA and avoiding chromosomal lesions.</text>
</comment>
<evidence type="ECO:0000256" key="10">
    <source>
        <dbReference type="HAMAP-Rule" id="MF_01405"/>
    </source>
</evidence>
<dbReference type="GO" id="GO:0035870">
    <property type="term" value="F:dITP diphosphatase activity"/>
    <property type="evidence" value="ECO:0007669"/>
    <property type="project" value="UniProtKB-UniRule"/>
</dbReference>
<dbReference type="GO" id="GO:0000166">
    <property type="term" value="F:nucleotide binding"/>
    <property type="evidence" value="ECO:0007669"/>
    <property type="project" value="UniProtKB-KW"/>
</dbReference>
<dbReference type="STRING" id="1855912.LuPra_01978"/>
<feature type="binding site" evidence="10">
    <location>
        <position position="75"/>
    </location>
    <ligand>
        <name>substrate</name>
    </ligand>
</feature>
<feature type="binding site" evidence="10">
    <location>
        <begin position="11"/>
        <end position="16"/>
    </location>
    <ligand>
        <name>substrate</name>
    </ligand>
</feature>
<dbReference type="GO" id="GO:0005829">
    <property type="term" value="C:cytosol"/>
    <property type="evidence" value="ECO:0007669"/>
    <property type="project" value="TreeGrafter"/>
</dbReference>
<dbReference type="RefSeq" id="WP_110170583.1">
    <property type="nucleotide sequence ID" value="NZ_CP015136.1"/>
</dbReference>
<comment type="subunit">
    <text evidence="2 10">Homodimer.</text>
</comment>
<dbReference type="AlphaFoldDB" id="A0A143PKI7"/>
<keyword evidence="5 10" id="KW-0378">Hydrolase</keyword>
<dbReference type="OrthoDB" id="9807456at2"/>
<evidence type="ECO:0000256" key="2">
    <source>
        <dbReference type="ARBA" id="ARBA00011738"/>
    </source>
</evidence>
<accession>A0A143PKI7</accession>
<evidence type="ECO:0000256" key="7">
    <source>
        <dbReference type="ARBA" id="ARBA00023080"/>
    </source>
</evidence>
<dbReference type="SUPFAM" id="SSF52972">
    <property type="entry name" value="ITPase-like"/>
    <property type="match status" value="1"/>
</dbReference>
<dbReference type="Pfam" id="PF01725">
    <property type="entry name" value="Ham1p_like"/>
    <property type="match status" value="1"/>
</dbReference>
<proteinExistence type="inferred from homology"/>
<dbReference type="GO" id="GO:0009117">
    <property type="term" value="P:nucleotide metabolic process"/>
    <property type="evidence" value="ECO:0007669"/>
    <property type="project" value="UniProtKB-KW"/>
</dbReference>
<keyword evidence="12" id="KW-1185">Reference proteome</keyword>
<dbReference type="CDD" id="cd00515">
    <property type="entry name" value="HAM1"/>
    <property type="match status" value="1"/>
</dbReference>
<sequence length="204" mass="21753">MSVSVRLLVATSNPGKVRELVALFADVPCTLLSLQDLPSPIAPPDETGETCTDNARLKATAYARAAGLPCLAEDSGFEVAALDGLPGVRSARVPGADDAERNAWVYAQLDARGSRESSARFVSVLALAHSTGDIAHVAEGDVSGEIAPEPRGSNGFGYDPMLFHPPLGRTFAELTQEEKADVSHRGRAARLMHDWIREHIGEIR</sequence>
<dbReference type="InterPro" id="IPR002637">
    <property type="entry name" value="RdgB/HAM1"/>
</dbReference>
<name>A0A143PKI7_LUTPR</name>
<dbReference type="InterPro" id="IPR020922">
    <property type="entry name" value="dITP/XTP_pyrophosphatase"/>
</dbReference>
<dbReference type="GO" id="GO:0036222">
    <property type="term" value="F:XTP diphosphatase activity"/>
    <property type="evidence" value="ECO:0007669"/>
    <property type="project" value="UniProtKB-UniRule"/>
</dbReference>
<dbReference type="EMBL" id="CP015136">
    <property type="protein sequence ID" value="AMY08773.1"/>
    <property type="molecule type" value="Genomic_DNA"/>
</dbReference>
<keyword evidence="3 10" id="KW-0479">Metal-binding</keyword>
<feature type="binding site" evidence="10">
    <location>
        <begin position="156"/>
        <end position="159"/>
    </location>
    <ligand>
        <name>substrate</name>
    </ligand>
</feature>
<keyword evidence="7 10" id="KW-0546">Nucleotide metabolism</keyword>
<dbReference type="PANTHER" id="PTHR11067:SF9">
    <property type="entry name" value="INOSINE TRIPHOSPHATE PYROPHOSPHATASE"/>
    <property type="match status" value="1"/>
</dbReference>
<feature type="binding site" evidence="10">
    <location>
        <position position="45"/>
    </location>
    <ligand>
        <name>Mg(2+)</name>
        <dbReference type="ChEBI" id="CHEBI:18420"/>
    </ligand>
</feature>
<dbReference type="GO" id="GO:0046872">
    <property type="term" value="F:metal ion binding"/>
    <property type="evidence" value="ECO:0007669"/>
    <property type="project" value="UniProtKB-KW"/>
</dbReference>
<reference evidence="12" key="2">
    <citation type="submission" date="2016-04" db="EMBL/GenBank/DDBJ databases">
        <title>First Complete Genome Sequence of a Subdivision 6 Acidobacterium.</title>
        <authorList>
            <person name="Huang S."/>
            <person name="Vieira S."/>
            <person name="Bunk B."/>
            <person name="Riedel T."/>
            <person name="Sproeer C."/>
            <person name="Overmann J."/>
        </authorList>
    </citation>
    <scope>NUCLEOTIDE SEQUENCE [LARGE SCALE GENOMIC DNA]</scope>
    <source>
        <strain evidence="12">DSM 100886 HEG_-6_39</strain>
    </source>
</reference>
<organism evidence="11 12">
    <name type="scientific">Luteitalea pratensis</name>
    <dbReference type="NCBI Taxonomy" id="1855912"/>
    <lineage>
        <taxon>Bacteria</taxon>
        <taxon>Pseudomonadati</taxon>
        <taxon>Acidobacteriota</taxon>
        <taxon>Vicinamibacteria</taxon>
        <taxon>Vicinamibacterales</taxon>
        <taxon>Vicinamibacteraceae</taxon>
        <taxon>Luteitalea</taxon>
    </lineage>
</organism>
<dbReference type="Gene3D" id="3.90.950.10">
    <property type="match status" value="1"/>
</dbReference>
<feature type="binding site" evidence="10">
    <location>
        <begin position="184"/>
        <end position="185"/>
    </location>
    <ligand>
        <name>substrate</name>
    </ligand>
</feature>
<keyword evidence="6 10" id="KW-0460">Magnesium</keyword>
<dbReference type="GO" id="GO:0017111">
    <property type="term" value="F:ribonucleoside triphosphate phosphatase activity"/>
    <property type="evidence" value="ECO:0007669"/>
    <property type="project" value="InterPro"/>
</dbReference>
<evidence type="ECO:0000256" key="1">
    <source>
        <dbReference type="ARBA" id="ARBA00008023"/>
    </source>
</evidence>
<dbReference type="PANTHER" id="PTHR11067">
    <property type="entry name" value="INOSINE TRIPHOSPHATE PYROPHOSPHATASE/HAM1 PROTEIN"/>
    <property type="match status" value="1"/>
</dbReference>
<dbReference type="PATRIC" id="fig|1813736.3.peg.2076"/>
<dbReference type="FunFam" id="3.90.950.10:FF:000001">
    <property type="entry name" value="dITP/XTP pyrophosphatase"/>
    <property type="match status" value="1"/>
</dbReference>
<evidence type="ECO:0000256" key="5">
    <source>
        <dbReference type="ARBA" id="ARBA00022801"/>
    </source>
</evidence>
<evidence type="ECO:0000256" key="6">
    <source>
        <dbReference type="ARBA" id="ARBA00022842"/>
    </source>
</evidence>
<keyword evidence="4 10" id="KW-0547">Nucleotide-binding</keyword>
<comment type="similarity">
    <text evidence="1 10">Belongs to the HAM1 NTPase family.</text>
</comment>
<dbReference type="GO" id="GO:0009146">
    <property type="term" value="P:purine nucleoside triphosphate catabolic process"/>
    <property type="evidence" value="ECO:0007669"/>
    <property type="project" value="UniProtKB-UniRule"/>
</dbReference>
<feature type="binding site" evidence="10">
    <location>
        <position position="74"/>
    </location>
    <ligand>
        <name>Mg(2+)</name>
        <dbReference type="ChEBI" id="CHEBI:18420"/>
    </ligand>
</feature>
<dbReference type="KEGG" id="abac:LuPra_01978"/>
<dbReference type="EC" id="3.6.1.66" evidence="10"/>
<gene>
    <name evidence="11" type="ORF">LuPra_01978</name>
</gene>
<comment type="catalytic activity">
    <reaction evidence="9 10">
        <text>XTP + H2O = XMP + diphosphate + H(+)</text>
        <dbReference type="Rhea" id="RHEA:28610"/>
        <dbReference type="ChEBI" id="CHEBI:15377"/>
        <dbReference type="ChEBI" id="CHEBI:15378"/>
        <dbReference type="ChEBI" id="CHEBI:33019"/>
        <dbReference type="ChEBI" id="CHEBI:57464"/>
        <dbReference type="ChEBI" id="CHEBI:61314"/>
        <dbReference type="EC" id="3.6.1.66"/>
    </reaction>
</comment>
<evidence type="ECO:0000313" key="12">
    <source>
        <dbReference type="Proteomes" id="UP000076079"/>
    </source>
</evidence>
<comment type="catalytic activity">
    <reaction evidence="10">
        <text>ITP + H2O = IMP + diphosphate + H(+)</text>
        <dbReference type="Rhea" id="RHEA:29399"/>
        <dbReference type="ChEBI" id="CHEBI:15377"/>
        <dbReference type="ChEBI" id="CHEBI:15378"/>
        <dbReference type="ChEBI" id="CHEBI:33019"/>
        <dbReference type="ChEBI" id="CHEBI:58053"/>
        <dbReference type="ChEBI" id="CHEBI:61402"/>
        <dbReference type="EC" id="3.6.1.66"/>
    </reaction>
</comment>
<dbReference type="GO" id="GO:0036220">
    <property type="term" value="F:ITP diphosphatase activity"/>
    <property type="evidence" value="ECO:0007669"/>
    <property type="project" value="UniProtKB-UniRule"/>
</dbReference>
<evidence type="ECO:0000256" key="8">
    <source>
        <dbReference type="ARBA" id="ARBA00051875"/>
    </source>
</evidence>
<evidence type="ECO:0000256" key="3">
    <source>
        <dbReference type="ARBA" id="ARBA00022723"/>
    </source>
</evidence>
<feature type="binding site" evidence="10">
    <location>
        <position position="179"/>
    </location>
    <ligand>
        <name>substrate</name>
    </ligand>
</feature>
<evidence type="ECO:0000313" key="11">
    <source>
        <dbReference type="EMBL" id="AMY08773.1"/>
    </source>
</evidence>
<evidence type="ECO:0000256" key="4">
    <source>
        <dbReference type="ARBA" id="ARBA00022741"/>
    </source>
</evidence>
<dbReference type="Proteomes" id="UP000076079">
    <property type="component" value="Chromosome"/>
</dbReference>
<dbReference type="HAMAP" id="MF_01405">
    <property type="entry name" value="Non_canon_purine_NTPase"/>
    <property type="match status" value="1"/>
</dbReference>
<comment type="cofactor">
    <cofactor evidence="10">
        <name>Mg(2+)</name>
        <dbReference type="ChEBI" id="CHEBI:18420"/>
    </cofactor>
    <text evidence="10">Binds 1 Mg(2+) ion per subunit.</text>
</comment>